<protein>
    <submittedName>
        <fullName evidence="1">Uncharacterized protein</fullName>
    </submittedName>
</protein>
<evidence type="ECO:0000313" key="2">
    <source>
        <dbReference type="Proteomes" id="UP001236507"/>
    </source>
</evidence>
<accession>A0ABT6Y876</accession>
<reference evidence="1 2" key="1">
    <citation type="submission" date="2023-05" db="EMBL/GenBank/DDBJ databases">
        <title>Novel species of genus Flectobacillus isolated from stream in China.</title>
        <authorList>
            <person name="Lu H."/>
        </authorList>
    </citation>
    <scope>NUCLEOTIDE SEQUENCE [LARGE SCALE GENOMIC DNA]</scope>
    <source>
        <strain evidence="1 2">KCTC 42575</strain>
    </source>
</reference>
<dbReference type="Proteomes" id="UP001236507">
    <property type="component" value="Unassembled WGS sequence"/>
</dbReference>
<sequence>MNITEQEKHIVSLFRKLPSEESQTKIVKAWCQTGRDVTNPQTNVSIDFYEESLTTIIERVGELKIKYEAYIALKELLINQFNNGNSYSDIMVTLYPDGNYEFKYWYDEERIYKQEYDVGMLRSKDFPHAMAKALVFYHLEDIKFRRKYNRIIMTFEVKEGEPFVDLYLINGRKQILPVYDAEKIEKYGDIISENTSNVKTWLKEHYERTNHGILKDVWKPWNKIVVSVPSSGYLNELEDIHYYLDEVELEKDFFLKGY</sequence>
<proteinExistence type="predicted"/>
<dbReference type="EMBL" id="JASHIF010000009">
    <property type="protein sequence ID" value="MDI9859731.1"/>
    <property type="molecule type" value="Genomic_DNA"/>
</dbReference>
<gene>
    <name evidence="1" type="ORF">QM524_10975</name>
</gene>
<organism evidence="1 2">
    <name type="scientific">Flectobacillus roseus</name>
    <dbReference type="NCBI Taxonomy" id="502259"/>
    <lineage>
        <taxon>Bacteria</taxon>
        <taxon>Pseudomonadati</taxon>
        <taxon>Bacteroidota</taxon>
        <taxon>Cytophagia</taxon>
        <taxon>Cytophagales</taxon>
        <taxon>Flectobacillaceae</taxon>
        <taxon>Flectobacillus</taxon>
    </lineage>
</organism>
<dbReference type="RefSeq" id="WP_283344616.1">
    <property type="nucleotide sequence ID" value="NZ_JASHIF010000009.1"/>
</dbReference>
<keyword evidence="2" id="KW-1185">Reference proteome</keyword>
<comment type="caution">
    <text evidence="1">The sequence shown here is derived from an EMBL/GenBank/DDBJ whole genome shotgun (WGS) entry which is preliminary data.</text>
</comment>
<evidence type="ECO:0000313" key="1">
    <source>
        <dbReference type="EMBL" id="MDI9859731.1"/>
    </source>
</evidence>
<name>A0ABT6Y876_9BACT</name>